<accession>S2W3L9</accession>
<dbReference type="PRINTS" id="PR00411">
    <property type="entry name" value="PNDRDTASEI"/>
</dbReference>
<dbReference type="Pfam" id="PF00890">
    <property type="entry name" value="FAD_binding_2"/>
    <property type="match status" value="1"/>
</dbReference>
<keyword evidence="3" id="KW-0274">FAD</keyword>
<dbReference type="PANTHER" id="PTHR43400">
    <property type="entry name" value="FUMARATE REDUCTASE"/>
    <property type="match status" value="1"/>
</dbReference>
<dbReference type="AlphaFoldDB" id="S2W3L9"/>
<evidence type="ECO:0000313" key="7">
    <source>
        <dbReference type="Proteomes" id="UP000014417"/>
    </source>
</evidence>
<name>S2W3L9_9ACTN</name>
<sequence>MRDNQIAPPARRYLTDVVVLGCGAPGLLAALRARRAGLEVTVLDVGDGRDENLLWIPESYHSARNYLDQVLGDATVEQSQRRHDFLQAATSLPQLLAEFGVGLAKTKIRDNYPQLSSASKGRVWRVIYKEKFWNLANAVIDSSVLKMQFLSVAAQEEVSVWSVEGLEDLVWRDGRVIGLRVRRAGTPIIVEANFGVVLSSGGFGQNVKLRRRFLPGTRADRQLEVDGDGCVIEAAVNHGLDLGAMARTWSSIGMQDPLGEGWVDATEAVRAGHSMLVDSAGLRFCDESEPPEVLAERFEKAWLVFDSAHRKTVPLGSLKPGHVPRKAAENGGLRKAKSLEELARVIRAPRLTESVKRFNAMADAGNDLDFGRDWQILGNEENAGIRGRLTQARQSLGSLARRGNGLTNGPFYAVEIRPCDAGTKGGIIVDSQARALRGGEPVPGLYAIGSAAASICELRSPATGTRATERLCGAAQIAF</sequence>
<dbReference type="Gene3D" id="3.50.50.60">
    <property type="entry name" value="FAD/NAD(P)-binding domain"/>
    <property type="match status" value="1"/>
</dbReference>
<feature type="domain" description="FAD-dependent oxidoreductase 2 FAD-binding" evidence="5">
    <location>
        <begin position="16"/>
        <end position="456"/>
    </location>
</feature>
<dbReference type="HOGENOM" id="CLU_011398_4_2_11"/>
<evidence type="ECO:0000256" key="3">
    <source>
        <dbReference type="ARBA" id="ARBA00022827"/>
    </source>
</evidence>
<dbReference type="EMBL" id="AGZR01000004">
    <property type="protein sequence ID" value="EPD33716.1"/>
    <property type="molecule type" value="Genomic_DNA"/>
</dbReference>
<dbReference type="RefSeq" id="WP_016455324.1">
    <property type="nucleotide sequence ID" value="NZ_KE150269.1"/>
</dbReference>
<comment type="caution">
    <text evidence="6">The sequence shown here is derived from an EMBL/GenBank/DDBJ whole genome shotgun (WGS) entry which is preliminary data.</text>
</comment>
<keyword evidence="4" id="KW-0560">Oxidoreductase</keyword>
<dbReference type="GO" id="GO:0033765">
    <property type="term" value="F:steroid dehydrogenase activity, acting on the CH-CH group of donors"/>
    <property type="evidence" value="ECO:0007669"/>
    <property type="project" value="UniProtKB-ARBA"/>
</dbReference>
<protein>
    <recommendedName>
        <fullName evidence="5">FAD-dependent oxidoreductase 2 FAD-binding domain-containing protein</fullName>
    </recommendedName>
</protein>
<evidence type="ECO:0000256" key="1">
    <source>
        <dbReference type="ARBA" id="ARBA00001974"/>
    </source>
</evidence>
<dbReference type="SUPFAM" id="SSF51905">
    <property type="entry name" value="FAD/NAD(P)-binding domain"/>
    <property type="match status" value="1"/>
</dbReference>
<reference evidence="6 7" key="1">
    <citation type="submission" date="2013-04" db="EMBL/GenBank/DDBJ databases">
        <title>The Genome Sequence of Propionimicrobium lymphophilum ACS-093-V-SCH5.</title>
        <authorList>
            <consortium name="The Broad Institute Genomics Platform"/>
            <person name="Earl A."/>
            <person name="Ward D."/>
            <person name="Feldgarden M."/>
            <person name="Gevers D."/>
            <person name="Saerens B."/>
            <person name="Vaneechoutte M."/>
            <person name="Walker B."/>
            <person name="Young S."/>
            <person name="Zeng Q."/>
            <person name="Gargeya S."/>
            <person name="Fitzgerald M."/>
            <person name="Haas B."/>
            <person name="Abouelleil A."/>
            <person name="Allen A.W."/>
            <person name="Alvarado L."/>
            <person name="Arachchi H.M."/>
            <person name="Berlin A.M."/>
            <person name="Chapman S.B."/>
            <person name="Gainer-Dewar J."/>
            <person name="Goldberg J."/>
            <person name="Griggs A."/>
            <person name="Gujja S."/>
            <person name="Hansen M."/>
            <person name="Howarth C."/>
            <person name="Imamovic A."/>
            <person name="Ireland A."/>
            <person name="Larimer J."/>
            <person name="McCowan C."/>
            <person name="Murphy C."/>
            <person name="Pearson M."/>
            <person name="Poon T.W."/>
            <person name="Priest M."/>
            <person name="Roberts A."/>
            <person name="Saif S."/>
            <person name="Shea T."/>
            <person name="Sisk P."/>
            <person name="Sykes S."/>
            <person name="Wortman J."/>
            <person name="Nusbaum C."/>
            <person name="Birren B."/>
        </authorList>
    </citation>
    <scope>NUCLEOTIDE SEQUENCE [LARGE SCALE GENOMIC DNA]</scope>
    <source>
        <strain evidence="6 7">ACS-093-V-SCH5</strain>
    </source>
</reference>
<evidence type="ECO:0000259" key="5">
    <source>
        <dbReference type="Pfam" id="PF00890"/>
    </source>
</evidence>
<dbReference type="InterPro" id="IPR050315">
    <property type="entry name" value="FAD-oxidoreductase_2"/>
</dbReference>
<keyword evidence="7" id="KW-1185">Reference proteome</keyword>
<gene>
    <name evidence="6" type="ORF">HMPREF9306_00474</name>
</gene>
<dbReference type="InterPro" id="IPR027477">
    <property type="entry name" value="Succ_DH/fumarate_Rdtase_cat_sf"/>
</dbReference>
<keyword evidence="2" id="KW-0285">Flavoprotein</keyword>
<dbReference type="Proteomes" id="UP000014417">
    <property type="component" value="Unassembled WGS sequence"/>
</dbReference>
<evidence type="ECO:0000313" key="6">
    <source>
        <dbReference type="EMBL" id="EPD33716.1"/>
    </source>
</evidence>
<dbReference type="InterPro" id="IPR003953">
    <property type="entry name" value="FAD-dep_OxRdtase_2_FAD-bd"/>
</dbReference>
<dbReference type="PANTHER" id="PTHR43400:SF7">
    <property type="entry name" value="FAD-DEPENDENT OXIDOREDUCTASE 2 FAD BINDING DOMAIN-CONTAINING PROTEIN"/>
    <property type="match status" value="1"/>
</dbReference>
<evidence type="ECO:0000256" key="4">
    <source>
        <dbReference type="ARBA" id="ARBA00023002"/>
    </source>
</evidence>
<proteinExistence type="predicted"/>
<dbReference type="Gene3D" id="3.90.700.10">
    <property type="entry name" value="Succinate dehydrogenase/fumarate reductase flavoprotein, catalytic domain"/>
    <property type="match status" value="1"/>
</dbReference>
<dbReference type="InterPro" id="IPR036188">
    <property type="entry name" value="FAD/NAD-bd_sf"/>
</dbReference>
<dbReference type="STRING" id="883161.HMPREF9306_00474"/>
<dbReference type="PATRIC" id="fig|883161.3.peg.480"/>
<evidence type="ECO:0000256" key="2">
    <source>
        <dbReference type="ARBA" id="ARBA00022630"/>
    </source>
</evidence>
<dbReference type="SUPFAM" id="SSF56425">
    <property type="entry name" value="Succinate dehydrogenase/fumarate reductase flavoprotein, catalytic domain"/>
    <property type="match status" value="1"/>
</dbReference>
<organism evidence="6 7">
    <name type="scientific">Propionimicrobium lymphophilum ACS-093-V-SCH5</name>
    <dbReference type="NCBI Taxonomy" id="883161"/>
    <lineage>
        <taxon>Bacteria</taxon>
        <taxon>Bacillati</taxon>
        <taxon>Actinomycetota</taxon>
        <taxon>Actinomycetes</taxon>
        <taxon>Propionibacteriales</taxon>
        <taxon>Propionibacteriaceae</taxon>
        <taxon>Propionimicrobium</taxon>
    </lineage>
</organism>
<comment type="cofactor">
    <cofactor evidence="1">
        <name>FAD</name>
        <dbReference type="ChEBI" id="CHEBI:57692"/>
    </cofactor>
</comment>